<accession>A0ABQ6M8Z9</accession>
<keyword evidence="1" id="KW-0812">Transmembrane</keyword>
<keyword evidence="1" id="KW-1133">Transmembrane helix</keyword>
<reference evidence="2 3" key="1">
    <citation type="journal article" date="2023" name="Commun. Biol.">
        <title>Genome analysis of Parmales, the sister group of diatoms, reveals the evolutionary specialization of diatoms from phago-mixotrophs to photoautotrophs.</title>
        <authorList>
            <person name="Ban H."/>
            <person name="Sato S."/>
            <person name="Yoshikawa S."/>
            <person name="Yamada K."/>
            <person name="Nakamura Y."/>
            <person name="Ichinomiya M."/>
            <person name="Sato N."/>
            <person name="Blanc-Mathieu R."/>
            <person name="Endo H."/>
            <person name="Kuwata A."/>
            <person name="Ogata H."/>
        </authorList>
    </citation>
    <scope>NUCLEOTIDE SEQUENCE [LARGE SCALE GENOMIC DNA]</scope>
</reference>
<comment type="caution">
    <text evidence="2">The sequence shown here is derived from an EMBL/GenBank/DDBJ whole genome shotgun (WGS) entry which is preliminary data.</text>
</comment>
<evidence type="ECO:0000256" key="1">
    <source>
        <dbReference type="SAM" id="Phobius"/>
    </source>
</evidence>
<keyword evidence="3" id="KW-1185">Reference proteome</keyword>
<proteinExistence type="predicted"/>
<feature type="transmembrane region" description="Helical" evidence="1">
    <location>
        <begin position="119"/>
        <end position="136"/>
    </location>
</feature>
<organism evidence="2 3">
    <name type="scientific">Tetraparma gracilis</name>
    <dbReference type="NCBI Taxonomy" id="2962635"/>
    <lineage>
        <taxon>Eukaryota</taxon>
        <taxon>Sar</taxon>
        <taxon>Stramenopiles</taxon>
        <taxon>Ochrophyta</taxon>
        <taxon>Bolidophyceae</taxon>
        <taxon>Parmales</taxon>
        <taxon>Triparmaceae</taxon>
        <taxon>Tetraparma</taxon>
    </lineage>
</organism>
<dbReference type="EMBL" id="BRYB01005225">
    <property type="protein sequence ID" value="GMI21930.1"/>
    <property type="molecule type" value="Genomic_DNA"/>
</dbReference>
<sequence>MPAPNSSSDASRPRISRFWVFLILLLQAGLLAVTLTALRLDAAAPSTPRAAELSTMLMYLAECVWPLQFFCTGLMHDPLSHRPNILGPVEPLHAIGAVLAVLQRSLLSLRSSAGVGHNYGLMYVLESVVFMTGWSFSLQWRRLIIRSTFSPLRTRRFVYFILPAALMGALTPVLFLMGESVSCLTEKLSDDCGDVTCGGLDGCRELEEEYFCARQRWTADPAFRLDETTCNFAHNMC</sequence>
<keyword evidence="1" id="KW-0472">Membrane</keyword>
<evidence type="ECO:0000313" key="2">
    <source>
        <dbReference type="EMBL" id="GMI21930.1"/>
    </source>
</evidence>
<feature type="transmembrane region" description="Helical" evidence="1">
    <location>
        <begin position="157"/>
        <end position="177"/>
    </location>
</feature>
<feature type="transmembrane region" description="Helical" evidence="1">
    <location>
        <begin position="53"/>
        <end position="73"/>
    </location>
</feature>
<feature type="non-terminal residue" evidence="2">
    <location>
        <position position="237"/>
    </location>
</feature>
<protein>
    <submittedName>
        <fullName evidence="2">Uncharacterized protein</fullName>
    </submittedName>
</protein>
<name>A0ABQ6M8Z9_9STRA</name>
<dbReference type="Proteomes" id="UP001165060">
    <property type="component" value="Unassembled WGS sequence"/>
</dbReference>
<evidence type="ECO:0000313" key="3">
    <source>
        <dbReference type="Proteomes" id="UP001165060"/>
    </source>
</evidence>
<gene>
    <name evidence="2" type="ORF">TeGR_g844</name>
</gene>